<evidence type="ECO:0000313" key="7">
    <source>
        <dbReference type="Proteomes" id="UP001302652"/>
    </source>
</evidence>
<evidence type="ECO:0000256" key="2">
    <source>
        <dbReference type="ARBA" id="ARBA00023167"/>
    </source>
</evidence>
<keyword evidence="7" id="KW-1185">Reference proteome</keyword>
<dbReference type="PANTHER" id="PTHR32268">
    <property type="entry name" value="HOMOSERINE O-ACETYLTRANSFERASE"/>
    <property type="match status" value="1"/>
</dbReference>
<dbReference type="PIRSF" id="PIRSF000443">
    <property type="entry name" value="Homoser_Ac_trans"/>
    <property type="match status" value="1"/>
</dbReference>
<name>A0ABZ0E9E8_9BURK</name>
<dbReference type="Pfam" id="PF00561">
    <property type="entry name" value="Abhydrolase_1"/>
    <property type="match status" value="1"/>
</dbReference>
<dbReference type="EMBL" id="CP136511">
    <property type="protein sequence ID" value="WOD13870.1"/>
    <property type="molecule type" value="Genomic_DNA"/>
</dbReference>
<dbReference type="InterPro" id="IPR000073">
    <property type="entry name" value="AB_hydrolase_1"/>
</dbReference>
<evidence type="ECO:0000313" key="6">
    <source>
        <dbReference type="EMBL" id="WOD13870.1"/>
    </source>
</evidence>
<sequence>MQLTRHRGVGDQPVAGTSRHFRQDAIDPPGRVVHRYLLSDFFSYPLIKFHQEGSRSMQDYFVFNAGNVVLQSGITFRDAKLAYQTYGKLNADKSNVILYMTSFSAHHYDIEWMVGPGKALDTDKYFVVVPNLFGNGLSSSPSNATEPFSGSRWPNFTIADNVAIQHQLLTQELGIDVLQLACGWSMGGLQAYQWAAMYPEMVRRLVVLCGAAKTSPHNQVFIEGVRATLTTDPAFQNGTFVQRPERGLRAMGRNYAAMAMSQTFYRDEVWRQAGFSSLEDFLVMSWEANFLKRDGNNLLAHLWTWQHANIAANSKYNGDFHAALKAITAKSLIMPSETDLYFQVEDNRLEVEQMQNARLLPISSIWGHRAGLPTANLDDAAFISAAITGLLED</sequence>
<organism evidence="6 7">
    <name type="scientific">Paraburkholderia kirstenboschensis</name>
    <dbReference type="NCBI Taxonomy" id="1245436"/>
    <lineage>
        <taxon>Bacteria</taxon>
        <taxon>Pseudomonadati</taxon>
        <taxon>Pseudomonadota</taxon>
        <taxon>Betaproteobacteria</taxon>
        <taxon>Burkholderiales</taxon>
        <taxon>Burkholderiaceae</taxon>
        <taxon>Paraburkholderia</taxon>
    </lineage>
</organism>
<dbReference type="PANTHER" id="PTHR32268:SF15">
    <property type="entry name" value="HOMOSERINE ACETYLTRANSFERASE FAMILY PROTEIN (AFU_ORTHOLOGUE AFUA_1G15350)"/>
    <property type="match status" value="1"/>
</dbReference>
<dbReference type="InterPro" id="IPR008220">
    <property type="entry name" value="HAT_MetX-like"/>
</dbReference>
<dbReference type="GO" id="GO:0016787">
    <property type="term" value="F:hydrolase activity"/>
    <property type="evidence" value="ECO:0007669"/>
    <property type="project" value="UniProtKB-KW"/>
</dbReference>
<accession>A0ABZ0E9E8</accession>
<dbReference type="NCBIfam" id="NF005757">
    <property type="entry name" value="PRK07581.1"/>
    <property type="match status" value="1"/>
</dbReference>
<keyword evidence="3" id="KW-0012">Acyltransferase</keyword>
<evidence type="ECO:0000256" key="1">
    <source>
        <dbReference type="ARBA" id="ARBA00022605"/>
    </source>
</evidence>
<keyword evidence="3" id="KW-0808">Transferase</keyword>
<evidence type="ECO:0000256" key="3">
    <source>
        <dbReference type="ARBA" id="ARBA00023315"/>
    </source>
</evidence>
<evidence type="ECO:0000256" key="4">
    <source>
        <dbReference type="SAM" id="MobiDB-lite"/>
    </source>
</evidence>
<dbReference type="Proteomes" id="UP001302652">
    <property type="component" value="Chromosome 3"/>
</dbReference>
<dbReference type="Gene3D" id="3.40.50.1820">
    <property type="entry name" value="alpha/beta hydrolase"/>
    <property type="match status" value="1"/>
</dbReference>
<dbReference type="RefSeq" id="WP_317015565.1">
    <property type="nucleotide sequence ID" value="NZ_CP136511.1"/>
</dbReference>
<reference evidence="6 7" key="1">
    <citation type="submission" date="2023-10" db="EMBL/GenBank/DDBJ databases">
        <title>Surface-active antibiotics is a multifunctional adaptation for post-fire microbes.</title>
        <authorList>
            <person name="Liu M.D."/>
            <person name="Du Y."/>
            <person name="Koupaei S.K."/>
            <person name="Kim N.R."/>
            <person name="Zhang W."/>
            <person name="Traxler M.F."/>
        </authorList>
    </citation>
    <scope>NUCLEOTIDE SEQUENCE [LARGE SCALE GENOMIC DNA]</scope>
    <source>
        <strain evidence="6 7">F3</strain>
    </source>
</reference>
<evidence type="ECO:0000259" key="5">
    <source>
        <dbReference type="Pfam" id="PF00561"/>
    </source>
</evidence>
<feature type="region of interest" description="Disordered" evidence="4">
    <location>
        <begin position="1"/>
        <end position="23"/>
    </location>
</feature>
<dbReference type="InterPro" id="IPR029058">
    <property type="entry name" value="AB_hydrolase_fold"/>
</dbReference>
<keyword evidence="2" id="KW-0486">Methionine biosynthesis</keyword>
<gene>
    <name evidence="6" type="ORF">RW095_08050</name>
</gene>
<protein>
    <submittedName>
        <fullName evidence="6">Alpha/beta fold hydrolase</fullName>
    </submittedName>
</protein>
<keyword evidence="6" id="KW-0378">Hydrolase</keyword>
<keyword evidence="1" id="KW-0028">Amino-acid biosynthesis</keyword>
<dbReference type="SUPFAM" id="SSF53474">
    <property type="entry name" value="alpha/beta-Hydrolases"/>
    <property type="match status" value="1"/>
</dbReference>
<feature type="domain" description="AB hydrolase-1" evidence="5">
    <location>
        <begin position="117"/>
        <end position="239"/>
    </location>
</feature>
<proteinExistence type="predicted"/>